<dbReference type="GO" id="GO:0016740">
    <property type="term" value="F:transferase activity"/>
    <property type="evidence" value="ECO:0007669"/>
    <property type="project" value="UniProtKB-KW"/>
</dbReference>
<dbReference type="InterPro" id="IPR001173">
    <property type="entry name" value="Glyco_trans_2-like"/>
</dbReference>
<dbReference type="PANTHER" id="PTHR43685:SF2">
    <property type="entry name" value="GLYCOSYLTRANSFERASE 2-LIKE DOMAIN-CONTAINING PROTEIN"/>
    <property type="match status" value="1"/>
</dbReference>
<dbReference type="Pfam" id="PF00535">
    <property type="entry name" value="Glycos_transf_2"/>
    <property type="match status" value="1"/>
</dbReference>
<evidence type="ECO:0000313" key="2">
    <source>
        <dbReference type="EMBL" id="PZW29408.1"/>
    </source>
</evidence>
<dbReference type="EMBL" id="QKUF01000008">
    <property type="protein sequence ID" value="PZW29408.1"/>
    <property type="molecule type" value="Genomic_DNA"/>
</dbReference>
<dbReference type="InterPro" id="IPR029044">
    <property type="entry name" value="Nucleotide-diphossugar_trans"/>
</dbReference>
<organism evidence="2 3">
    <name type="scientific">Thermosporothrix hazakensis</name>
    <dbReference type="NCBI Taxonomy" id="644383"/>
    <lineage>
        <taxon>Bacteria</taxon>
        <taxon>Bacillati</taxon>
        <taxon>Chloroflexota</taxon>
        <taxon>Ktedonobacteria</taxon>
        <taxon>Ktedonobacterales</taxon>
        <taxon>Thermosporotrichaceae</taxon>
        <taxon>Thermosporothrix</taxon>
    </lineage>
</organism>
<reference evidence="2 3" key="1">
    <citation type="submission" date="2018-06" db="EMBL/GenBank/DDBJ databases">
        <title>Genomic Encyclopedia of Archaeal and Bacterial Type Strains, Phase II (KMG-II): from individual species to whole genera.</title>
        <authorList>
            <person name="Goeker M."/>
        </authorList>
    </citation>
    <scope>NUCLEOTIDE SEQUENCE [LARGE SCALE GENOMIC DNA]</scope>
    <source>
        <strain evidence="2 3">ATCC BAA-1881</strain>
    </source>
</reference>
<dbReference type="PANTHER" id="PTHR43685">
    <property type="entry name" value="GLYCOSYLTRANSFERASE"/>
    <property type="match status" value="1"/>
</dbReference>
<dbReference type="SUPFAM" id="SSF53448">
    <property type="entry name" value="Nucleotide-diphospho-sugar transferases"/>
    <property type="match status" value="1"/>
</dbReference>
<dbReference type="AlphaFoldDB" id="A0A326U7H2"/>
<dbReference type="RefSeq" id="WP_111322762.1">
    <property type="nucleotide sequence ID" value="NZ_BIFX01000001.1"/>
</dbReference>
<dbReference type="Gene3D" id="3.90.550.10">
    <property type="entry name" value="Spore Coat Polysaccharide Biosynthesis Protein SpsA, Chain A"/>
    <property type="match status" value="1"/>
</dbReference>
<gene>
    <name evidence="2" type="ORF">EI42_02702</name>
</gene>
<accession>A0A326U7H2</accession>
<evidence type="ECO:0000259" key="1">
    <source>
        <dbReference type="Pfam" id="PF00535"/>
    </source>
</evidence>
<protein>
    <submittedName>
        <fullName evidence="2">Glycosyl transferase family 2</fullName>
    </submittedName>
</protein>
<proteinExistence type="predicted"/>
<feature type="domain" description="Glycosyltransferase 2-like" evidence="1">
    <location>
        <begin position="6"/>
        <end position="147"/>
    </location>
</feature>
<dbReference type="CDD" id="cd00761">
    <property type="entry name" value="Glyco_tranf_GTA_type"/>
    <property type="match status" value="1"/>
</dbReference>
<keyword evidence="2" id="KW-0808">Transferase</keyword>
<keyword evidence="3" id="KW-1185">Reference proteome</keyword>
<evidence type="ECO:0000313" key="3">
    <source>
        <dbReference type="Proteomes" id="UP000248806"/>
    </source>
</evidence>
<sequence>MASVDILLPTYNRLTSLVMTLSGVAAQTLTDIRVIVADQSQPPVGEEQVIQTLRRVIEARGGSVDWHTREPLHGIAEQRDFLLRQATADAVLYLDDDVFMEPWVLGKLLDMLKREQCAFVGAFPAGLSHREDVRPHQQIVEYWDGPVQPEVVEPDSPQWERWQLHRAANLYHASQKLAPGEFRLYKVAWIASCILYDRQKLLDVGGFSFWSRLPRYHSGEEVLVQNLLMRRWGGCALMPSGTYYSQVPTTVLNKAGTVDGHALSLLPEMVERYTTIQQG</sequence>
<dbReference type="OrthoDB" id="9787979at2"/>
<name>A0A326U7H2_THEHA</name>
<dbReference type="InterPro" id="IPR050834">
    <property type="entry name" value="Glycosyltransf_2"/>
</dbReference>
<dbReference type="Proteomes" id="UP000248806">
    <property type="component" value="Unassembled WGS sequence"/>
</dbReference>
<comment type="caution">
    <text evidence="2">The sequence shown here is derived from an EMBL/GenBank/DDBJ whole genome shotgun (WGS) entry which is preliminary data.</text>
</comment>